<dbReference type="SUPFAM" id="SSF54637">
    <property type="entry name" value="Thioesterase/thiol ester dehydrase-isomerase"/>
    <property type="match status" value="1"/>
</dbReference>
<protein>
    <recommendedName>
        <fullName evidence="9">3-hydroxyacyl-[acyl-carrier-protein] dehydratase FabZ</fullName>
        <ecNumber evidence="9">4.2.1.59</ecNumber>
    </recommendedName>
    <alternativeName>
        <fullName evidence="9">(3R)-hydroxymyristoyl-[acyl-carrier-protein] dehydratase</fullName>
        <shortName evidence="9">(3R)-hydroxymyristoyl-ACP dehydrase</shortName>
    </alternativeName>
    <alternativeName>
        <fullName evidence="9">Beta-hydroxyacyl-ACP dehydratase</fullName>
    </alternativeName>
</protein>
<proteinExistence type="inferred from homology"/>
<evidence type="ECO:0000256" key="1">
    <source>
        <dbReference type="ARBA" id="ARBA00004496"/>
    </source>
</evidence>
<dbReference type="RefSeq" id="WP_202830431.1">
    <property type="nucleotide sequence ID" value="NZ_JAETWB010000001.1"/>
</dbReference>
<dbReference type="HAMAP" id="MF_00406">
    <property type="entry name" value="FabZ"/>
    <property type="match status" value="1"/>
</dbReference>
<dbReference type="NCBIfam" id="TIGR01750">
    <property type="entry name" value="fabZ"/>
    <property type="match status" value="1"/>
</dbReference>
<keyword evidence="11" id="KW-1185">Reference proteome</keyword>
<comment type="similarity">
    <text evidence="2 9">Belongs to the thioester dehydratase family. FabZ subfamily.</text>
</comment>
<organism evidence="10 11">
    <name type="scientific">Belnapia arida</name>
    <dbReference type="NCBI Taxonomy" id="2804533"/>
    <lineage>
        <taxon>Bacteria</taxon>
        <taxon>Pseudomonadati</taxon>
        <taxon>Pseudomonadota</taxon>
        <taxon>Alphaproteobacteria</taxon>
        <taxon>Acetobacterales</taxon>
        <taxon>Roseomonadaceae</taxon>
        <taxon>Belnapia</taxon>
    </lineage>
</organism>
<keyword evidence="3 9" id="KW-0963">Cytoplasm</keyword>
<comment type="catalytic activity">
    <reaction evidence="9">
        <text>a (3R)-hydroxyacyl-[ACP] = a (2E)-enoyl-[ACP] + H2O</text>
        <dbReference type="Rhea" id="RHEA:13097"/>
        <dbReference type="Rhea" id="RHEA-COMP:9925"/>
        <dbReference type="Rhea" id="RHEA-COMP:9945"/>
        <dbReference type="ChEBI" id="CHEBI:15377"/>
        <dbReference type="ChEBI" id="CHEBI:78784"/>
        <dbReference type="ChEBI" id="CHEBI:78827"/>
        <dbReference type="EC" id="4.2.1.59"/>
    </reaction>
</comment>
<dbReference type="InterPro" id="IPR010084">
    <property type="entry name" value="FabZ"/>
</dbReference>
<dbReference type="PANTHER" id="PTHR30272">
    <property type="entry name" value="3-HYDROXYACYL-[ACYL-CARRIER-PROTEIN] DEHYDRATASE"/>
    <property type="match status" value="1"/>
</dbReference>
<comment type="subcellular location">
    <subcellularLocation>
        <location evidence="1 9">Cytoplasm</location>
    </subcellularLocation>
</comment>
<evidence type="ECO:0000256" key="7">
    <source>
        <dbReference type="ARBA" id="ARBA00023239"/>
    </source>
</evidence>
<gene>
    <name evidence="9 10" type="primary">fabZ</name>
    <name evidence="10" type="ORF">JMJ56_04775</name>
</gene>
<dbReference type="InterPro" id="IPR013114">
    <property type="entry name" value="FabA_FabZ"/>
</dbReference>
<evidence type="ECO:0000256" key="6">
    <source>
        <dbReference type="ARBA" id="ARBA00023098"/>
    </source>
</evidence>
<keyword evidence="4 9" id="KW-0444">Lipid biosynthesis</keyword>
<comment type="function">
    <text evidence="8 9">Involved in unsaturated fatty acids biosynthesis. Catalyzes the dehydration of short chain beta-hydroxyacyl-ACPs and long chain saturated and unsaturated beta-hydroxyacyl-ACPs.</text>
</comment>
<dbReference type="CDD" id="cd01288">
    <property type="entry name" value="FabZ"/>
    <property type="match status" value="1"/>
</dbReference>
<accession>A0ABS1TYJ9</accession>
<name>A0ABS1TYJ9_9PROT</name>
<evidence type="ECO:0000256" key="3">
    <source>
        <dbReference type="ARBA" id="ARBA00022490"/>
    </source>
</evidence>
<dbReference type="Gene3D" id="3.10.129.10">
    <property type="entry name" value="Hotdog Thioesterase"/>
    <property type="match status" value="1"/>
</dbReference>
<dbReference type="Pfam" id="PF07977">
    <property type="entry name" value="FabA"/>
    <property type="match status" value="1"/>
</dbReference>
<evidence type="ECO:0000256" key="4">
    <source>
        <dbReference type="ARBA" id="ARBA00022516"/>
    </source>
</evidence>
<evidence type="ECO:0000256" key="2">
    <source>
        <dbReference type="ARBA" id="ARBA00009174"/>
    </source>
</evidence>
<evidence type="ECO:0000256" key="8">
    <source>
        <dbReference type="ARBA" id="ARBA00025049"/>
    </source>
</evidence>
<sequence length="166" mass="18380">MDANEARAAETAGPVGEEGRVEAFDIAQIMRAIPHRYPFLLVDRIVEVRKNHSCVGIKNVTINENFFQGHFPEHPVMPGVLIVESMAQTAAVLVVETLGPAARGKLVYFMSVENAKFRKPVGPGDQLRIHVNKDRQRGNIWKFAAEAKVDGKVVAEATYTAMILDR</sequence>
<keyword evidence="6 9" id="KW-0443">Lipid metabolism</keyword>
<evidence type="ECO:0000313" key="10">
    <source>
        <dbReference type="EMBL" id="MBL6077310.1"/>
    </source>
</evidence>
<dbReference type="GO" id="GO:0019171">
    <property type="term" value="F:(3R)-hydroxyacyl-[acyl-carrier-protein] dehydratase activity"/>
    <property type="evidence" value="ECO:0007669"/>
    <property type="project" value="UniProtKB-EC"/>
</dbReference>
<evidence type="ECO:0000256" key="5">
    <source>
        <dbReference type="ARBA" id="ARBA00022556"/>
    </source>
</evidence>
<dbReference type="EC" id="4.2.1.59" evidence="9"/>
<dbReference type="PANTHER" id="PTHR30272:SF1">
    <property type="entry name" value="3-HYDROXYACYL-[ACYL-CARRIER-PROTEIN] DEHYDRATASE"/>
    <property type="match status" value="1"/>
</dbReference>
<feature type="active site" evidence="9">
    <location>
        <position position="70"/>
    </location>
</feature>
<reference evidence="10 11" key="1">
    <citation type="submission" date="2021-01" db="EMBL/GenBank/DDBJ databases">
        <title>Belnapia mucosa sp. nov. and Belnapia arida sp. nov., isolated from the Tabernas Desert (Almeria, Spain).</title>
        <authorList>
            <person name="Molina-Menor E."/>
            <person name="Vidal-Verdu A."/>
            <person name="Calonge A."/>
            <person name="Satari L."/>
            <person name="Pereto J."/>
            <person name="Porcar M."/>
        </authorList>
    </citation>
    <scope>NUCLEOTIDE SEQUENCE [LARGE SCALE GENOMIC DNA]</scope>
    <source>
        <strain evidence="10 11">T18</strain>
    </source>
</reference>
<keyword evidence="7 9" id="KW-0456">Lyase</keyword>
<evidence type="ECO:0000313" key="11">
    <source>
        <dbReference type="Proteomes" id="UP000660885"/>
    </source>
</evidence>
<dbReference type="NCBIfam" id="NF000582">
    <property type="entry name" value="PRK00006.1"/>
    <property type="match status" value="1"/>
</dbReference>
<dbReference type="EMBL" id="JAETWB010000001">
    <property type="protein sequence ID" value="MBL6077310.1"/>
    <property type="molecule type" value="Genomic_DNA"/>
</dbReference>
<keyword evidence="5 9" id="KW-0441">Lipid A biosynthesis</keyword>
<dbReference type="Proteomes" id="UP000660885">
    <property type="component" value="Unassembled WGS sequence"/>
</dbReference>
<evidence type="ECO:0000256" key="9">
    <source>
        <dbReference type="HAMAP-Rule" id="MF_00406"/>
    </source>
</evidence>
<comment type="caution">
    <text evidence="10">The sequence shown here is derived from an EMBL/GenBank/DDBJ whole genome shotgun (WGS) entry which is preliminary data.</text>
</comment>
<dbReference type="InterPro" id="IPR029069">
    <property type="entry name" value="HotDog_dom_sf"/>
</dbReference>